<protein>
    <recommendedName>
        <fullName evidence="5">Superfamily III holin-X</fullName>
    </recommendedName>
</protein>
<evidence type="ECO:0000313" key="4">
    <source>
        <dbReference type="Proteomes" id="UP001500393"/>
    </source>
</evidence>
<dbReference type="Proteomes" id="UP001500393">
    <property type="component" value="Unassembled WGS sequence"/>
</dbReference>
<evidence type="ECO:0000256" key="2">
    <source>
        <dbReference type="SAM" id="Phobius"/>
    </source>
</evidence>
<comment type="caution">
    <text evidence="3">The sequence shown here is derived from an EMBL/GenBank/DDBJ whole genome shotgun (WGS) entry which is preliminary data.</text>
</comment>
<keyword evidence="2" id="KW-1133">Transmembrane helix</keyword>
<name>A0ABN2DMW3_9ACTN</name>
<proteinExistence type="predicted"/>
<sequence>MVILLVAGGAFIALAATAMLTDHEVLAGAFGLLALLGFSLAALAPRMQGEVKAGLNGFSFELIREVVDAGDHGDSPDDVILTAVRKAIRDQNPSTEPDLEEESDDYRDGPGKAATTDQLAEALLARARRRLAAADRS</sequence>
<dbReference type="EMBL" id="BAAAOS010000020">
    <property type="protein sequence ID" value="GAA1578582.1"/>
    <property type="molecule type" value="Genomic_DNA"/>
</dbReference>
<keyword evidence="4" id="KW-1185">Reference proteome</keyword>
<keyword evidence="2" id="KW-0472">Membrane</keyword>
<feature type="transmembrane region" description="Helical" evidence="2">
    <location>
        <begin position="25"/>
        <end position="44"/>
    </location>
</feature>
<keyword evidence="2" id="KW-0812">Transmembrane</keyword>
<organism evidence="3 4">
    <name type="scientific">Kribbella sancticallisti</name>
    <dbReference type="NCBI Taxonomy" id="460087"/>
    <lineage>
        <taxon>Bacteria</taxon>
        <taxon>Bacillati</taxon>
        <taxon>Actinomycetota</taxon>
        <taxon>Actinomycetes</taxon>
        <taxon>Propionibacteriales</taxon>
        <taxon>Kribbellaceae</taxon>
        <taxon>Kribbella</taxon>
    </lineage>
</organism>
<accession>A0ABN2DMW3</accession>
<evidence type="ECO:0000313" key="3">
    <source>
        <dbReference type="EMBL" id="GAA1578582.1"/>
    </source>
</evidence>
<evidence type="ECO:0008006" key="5">
    <source>
        <dbReference type="Google" id="ProtNLM"/>
    </source>
</evidence>
<evidence type="ECO:0000256" key="1">
    <source>
        <dbReference type="SAM" id="MobiDB-lite"/>
    </source>
</evidence>
<dbReference type="RefSeq" id="WP_344215086.1">
    <property type="nucleotide sequence ID" value="NZ_BAAAOS010000020.1"/>
</dbReference>
<feature type="region of interest" description="Disordered" evidence="1">
    <location>
        <begin position="90"/>
        <end position="114"/>
    </location>
</feature>
<gene>
    <name evidence="3" type="ORF">GCM10009789_35150</name>
</gene>
<reference evidence="3 4" key="1">
    <citation type="journal article" date="2019" name="Int. J. Syst. Evol. Microbiol.">
        <title>The Global Catalogue of Microorganisms (GCM) 10K type strain sequencing project: providing services to taxonomists for standard genome sequencing and annotation.</title>
        <authorList>
            <consortium name="The Broad Institute Genomics Platform"/>
            <consortium name="The Broad Institute Genome Sequencing Center for Infectious Disease"/>
            <person name="Wu L."/>
            <person name="Ma J."/>
        </authorList>
    </citation>
    <scope>NUCLEOTIDE SEQUENCE [LARGE SCALE GENOMIC DNA]</scope>
    <source>
        <strain evidence="3 4">JCM 14969</strain>
    </source>
</reference>